<sequence>MKSVNLPTPKGNSKGGFLDNLSLSDMLKLVTASKDLISTAINAQKEISKE</sequence>
<dbReference type="AlphaFoldDB" id="A0A377IR79"/>
<accession>A0A377IR79</accession>
<protein>
    <submittedName>
        <fullName evidence="1">Uncharacterized protein</fullName>
    </submittedName>
</protein>
<dbReference type="EMBL" id="UGHQ01000001">
    <property type="protein sequence ID" value="STO82861.1"/>
    <property type="molecule type" value="Genomic_DNA"/>
</dbReference>
<evidence type="ECO:0000313" key="2">
    <source>
        <dbReference type="Proteomes" id="UP000254543"/>
    </source>
</evidence>
<dbReference type="Proteomes" id="UP000254543">
    <property type="component" value="Unassembled WGS sequence"/>
</dbReference>
<proteinExistence type="predicted"/>
<evidence type="ECO:0000313" key="1">
    <source>
        <dbReference type="EMBL" id="STO82861.1"/>
    </source>
</evidence>
<dbReference type="RefSeq" id="WP_157819571.1">
    <property type="nucleotide sequence ID" value="NZ_JABKCM010000005.1"/>
</dbReference>
<gene>
    <name evidence="1" type="ORF">NCTC13338_00982</name>
</gene>
<organism evidence="1 2">
    <name type="scientific">Helicobacter pylori</name>
    <name type="common">Campylobacter pylori</name>
    <dbReference type="NCBI Taxonomy" id="210"/>
    <lineage>
        <taxon>Bacteria</taxon>
        <taxon>Pseudomonadati</taxon>
        <taxon>Campylobacterota</taxon>
        <taxon>Epsilonproteobacteria</taxon>
        <taxon>Campylobacterales</taxon>
        <taxon>Helicobacteraceae</taxon>
        <taxon>Helicobacter</taxon>
    </lineage>
</organism>
<name>A0A377IR79_HELPX</name>
<reference evidence="1 2" key="1">
    <citation type="submission" date="2018-06" db="EMBL/GenBank/DDBJ databases">
        <authorList>
            <consortium name="Pathogen Informatics"/>
            <person name="Doyle S."/>
        </authorList>
    </citation>
    <scope>NUCLEOTIDE SEQUENCE [LARGE SCALE GENOMIC DNA]</scope>
    <source>
        <strain evidence="1 2">NCTC13338</strain>
    </source>
</reference>